<evidence type="ECO:0000313" key="1">
    <source>
        <dbReference type="EMBL" id="GIY47785.1"/>
    </source>
</evidence>
<proteinExistence type="predicted"/>
<reference evidence="1 2" key="1">
    <citation type="submission" date="2021-06" db="EMBL/GenBank/DDBJ databases">
        <title>Caerostris darwini draft genome.</title>
        <authorList>
            <person name="Kono N."/>
            <person name="Arakawa K."/>
        </authorList>
    </citation>
    <scope>NUCLEOTIDE SEQUENCE [LARGE SCALE GENOMIC DNA]</scope>
</reference>
<protein>
    <submittedName>
        <fullName evidence="1">Uncharacterized protein</fullName>
    </submittedName>
</protein>
<organism evidence="1 2">
    <name type="scientific">Caerostris darwini</name>
    <dbReference type="NCBI Taxonomy" id="1538125"/>
    <lineage>
        <taxon>Eukaryota</taxon>
        <taxon>Metazoa</taxon>
        <taxon>Ecdysozoa</taxon>
        <taxon>Arthropoda</taxon>
        <taxon>Chelicerata</taxon>
        <taxon>Arachnida</taxon>
        <taxon>Araneae</taxon>
        <taxon>Araneomorphae</taxon>
        <taxon>Entelegynae</taxon>
        <taxon>Araneoidea</taxon>
        <taxon>Araneidae</taxon>
        <taxon>Caerostris</taxon>
    </lineage>
</organism>
<sequence length="145" mass="16519">MRFSSPKQCIWYCGVDFTTQFDSPLPNNAFGIVGRISPHNSILLSQTMHLVLWGGFHHTIRFSSPKQCIWYCGVDFTTQFDSLLTNNAFGIVGWISPRDTILYPQTLHLVSLGYTLTQDGILRPPTNDIRGAHPPLKYTAYIRYH</sequence>
<dbReference type="AlphaFoldDB" id="A0AAV4TNS2"/>
<dbReference type="Proteomes" id="UP001054837">
    <property type="component" value="Unassembled WGS sequence"/>
</dbReference>
<keyword evidence="2" id="KW-1185">Reference proteome</keyword>
<comment type="caution">
    <text evidence="1">The sequence shown here is derived from an EMBL/GenBank/DDBJ whole genome shotgun (WGS) entry which is preliminary data.</text>
</comment>
<accession>A0AAV4TNS2</accession>
<dbReference type="EMBL" id="BPLQ01010011">
    <property type="protein sequence ID" value="GIY47785.1"/>
    <property type="molecule type" value="Genomic_DNA"/>
</dbReference>
<evidence type="ECO:0000313" key="2">
    <source>
        <dbReference type="Proteomes" id="UP001054837"/>
    </source>
</evidence>
<name>A0AAV4TNS2_9ARAC</name>
<gene>
    <name evidence="1" type="ORF">CDAR_77331</name>
</gene>